<evidence type="ECO:0000313" key="1">
    <source>
        <dbReference type="EMBL" id="PWN46717.1"/>
    </source>
</evidence>
<name>A0ACD0NLM6_9BASI</name>
<dbReference type="Proteomes" id="UP000245626">
    <property type="component" value="Unassembled WGS sequence"/>
</dbReference>
<keyword evidence="2" id="KW-1185">Reference proteome</keyword>
<evidence type="ECO:0000313" key="2">
    <source>
        <dbReference type="Proteomes" id="UP000245626"/>
    </source>
</evidence>
<protein>
    <submittedName>
        <fullName evidence="1">Uncharacterized protein</fullName>
    </submittedName>
</protein>
<accession>A0ACD0NLM6</accession>
<proteinExistence type="predicted"/>
<reference evidence="1 2" key="1">
    <citation type="journal article" date="2018" name="Mol. Biol. Evol.">
        <title>Broad Genomic Sampling Reveals a Smut Pathogenic Ancestry of the Fungal Clade Ustilaginomycotina.</title>
        <authorList>
            <person name="Kijpornyongpan T."/>
            <person name="Mondo S.J."/>
            <person name="Barry K."/>
            <person name="Sandor L."/>
            <person name="Lee J."/>
            <person name="Lipzen A."/>
            <person name="Pangilinan J."/>
            <person name="LaButti K."/>
            <person name="Hainaut M."/>
            <person name="Henrissat B."/>
            <person name="Grigoriev I.V."/>
            <person name="Spatafora J.W."/>
            <person name="Aime M.C."/>
        </authorList>
    </citation>
    <scope>NUCLEOTIDE SEQUENCE [LARGE SCALE GENOMIC DNA]</scope>
    <source>
        <strain evidence="1 2">SA 807</strain>
    </source>
</reference>
<gene>
    <name evidence="1" type="ORF">IE53DRAFT_322453</name>
</gene>
<organism evidence="1 2">
    <name type="scientific">Violaceomyces palustris</name>
    <dbReference type="NCBI Taxonomy" id="1673888"/>
    <lineage>
        <taxon>Eukaryota</taxon>
        <taxon>Fungi</taxon>
        <taxon>Dikarya</taxon>
        <taxon>Basidiomycota</taxon>
        <taxon>Ustilaginomycotina</taxon>
        <taxon>Ustilaginomycetes</taxon>
        <taxon>Violaceomycetales</taxon>
        <taxon>Violaceomycetaceae</taxon>
        <taxon>Violaceomyces</taxon>
    </lineage>
</organism>
<sequence>MPSTSTLNFRGARQSWARNSSLRASLLHSSSRSSSVITQPNPSPNTADEEDAISLHDKDTAFSYEKRDQLGLRGLIPPARQNLETQLLRVSNQLRSKATSLEKYVMLASLRQTNTRLFYALIMSNMQECLPLVYTPTVGEACQKFSEIYRRPEGLSISLEDKGKVASLVENWPVPAGSPRIAVITDGSRILGLGDLGWNGQGISIGKLSLYVAGAGIHPRATIPIVVDLGTNNQKYLDDPLYLGLRRKRASTEEYIEFLDEVMEALHTKYPNLIIQFEDFSTENAFLFLERYQDKYPMFNDDIQGTGSVILSGFTNAARVASKASGKPLWDQRILMAGAGSAAIGVGKQLMSFFQRQGFTEQEAKERIWTFDSKGLVTTNRGDKLPEHKVYFAREDNGDNQSKTLADAIDFVKPTCILGLSTVKGTFDETVIRKMAALNERPIIFPLSNPTDNSECTFEEAVKWTDGKVLFAAGSPFPEIEAADSPTGKKLIPGQGNNFYVFGGIGLSGALCKASRITPEMVTESALALADSLTEEERAEGRIYPNIARIREISRDVAVRCIKLANQQKVSRDGGYTASMDDEQLRNWVQGEMWLPAYDKLEA</sequence>
<dbReference type="EMBL" id="KZ820756">
    <property type="protein sequence ID" value="PWN46717.1"/>
    <property type="molecule type" value="Genomic_DNA"/>
</dbReference>